<comment type="caution">
    <text evidence="1">The sequence shown here is derived from an EMBL/GenBank/DDBJ whole genome shotgun (WGS) entry which is preliminary data.</text>
</comment>
<dbReference type="InParanoid" id="A0A2P6N8L1"/>
<reference evidence="1 2" key="1">
    <citation type="journal article" date="2018" name="Genome Biol. Evol.">
        <title>Multiple Roots of Fruiting Body Formation in Amoebozoa.</title>
        <authorList>
            <person name="Hillmann F."/>
            <person name="Forbes G."/>
            <person name="Novohradska S."/>
            <person name="Ferling I."/>
            <person name="Riege K."/>
            <person name="Groth M."/>
            <person name="Westermann M."/>
            <person name="Marz M."/>
            <person name="Spaller T."/>
            <person name="Winckler T."/>
            <person name="Schaap P."/>
            <person name="Glockner G."/>
        </authorList>
    </citation>
    <scope>NUCLEOTIDE SEQUENCE [LARGE SCALE GENOMIC DNA]</scope>
    <source>
        <strain evidence="1 2">Jena</strain>
    </source>
</reference>
<keyword evidence="2" id="KW-1185">Reference proteome</keyword>
<sequence>MDALKDTPVTSSSKITFKDIHKQSIILNNKTPYRRVLGYHAYVAHDIALERDWIRQQDWDNFEIFHNLSEGDLAEREERPAWSQHLDQILLLEKDTTLNLLTTVVYISDNFGSVKVSIEYASRNPSEFNDYHYKQVSKEGDWTRCKGQNQKKDTASC</sequence>
<dbReference type="Proteomes" id="UP000241769">
    <property type="component" value="Unassembled WGS sequence"/>
</dbReference>
<protein>
    <submittedName>
        <fullName evidence="1">Uncharacterized protein</fullName>
    </submittedName>
</protein>
<dbReference type="EMBL" id="MDYQ01000154">
    <property type="protein sequence ID" value="PRP80285.1"/>
    <property type="molecule type" value="Genomic_DNA"/>
</dbReference>
<proteinExistence type="predicted"/>
<gene>
    <name evidence="1" type="ORF">PROFUN_11763</name>
</gene>
<evidence type="ECO:0000313" key="1">
    <source>
        <dbReference type="EMBL" id="PRP80285.1"/>
    </source>
</evidence>
<dbReference type="AlphaFoldDB" id="A0A2P6N8L1"/>
<evidence type="ECO:0000313" key="2">
    <source>
        <dbReference type="Proteomes" id="UP000241769"/>
    </source>
</evidence>
<organism evidence="1 2">
    <name type="scientific">Planoprotostelium fungivorum</name>
    <dbReference type="NCBI Taxonomy" id="1890364"/>
    <lineage>
        <taxon>Eukaryota</taxon>
        <taxon>Amoebozoa</taxon>
        <taxon>Evosea</taxon>
        <taxon>Variosea</taxon>
        <taxon>Cavosteliida</taxon>
        <taxon>Cavosteliaceae</taxon>
        <taxon>Planoprotostelium</taxon>
    </lineage>
</organism>
<accession>A0A2P6N8L1</accession>
<name>A0A2P6N8L1_9EUKA</name>